<evidence type="ECO:0000256" key="4">
    <source>
        <dbReference type="ARBA" id="ARBA00012513"/>
    </source>
</evidence>
<evidence type="ECO:0000256" key="20">
    <source>
        <dbReference type="ARBA" id="ARBA00063876"/>
    </source>
</evidence>
<dbReference type="PANTHER" id="PTHR45723">
    <property type="entry name" value="SERINE/THREONINE-PROTEIN KINASE RIO1"/>
    <property type="match status" value="1"/>
</dbReference>
<keyword evidence="11 21" id="KW-0547">Nucleotide-binding</keyword>
<comment type="catalytic activity">
    <reaction evidence="18">
        <text>ATP + H2O = ADP + phosphate + H(+)</text>
        <dbReference type="Rhea" id="RHEA:13065"/>
        <dbReference type="ChEBI" id="CHEBI:15377"/>
        <dbReference type="ChEBI" id="CHEBI:15378"/>
        <dbReference type="ChEBI" id="CHEBI:30616"/>
        <dbReference type="ChEBI" id="CHEBI:43474"/>
        <dbReference type="ChEBI" id="CHEBI:456216"/>
    </reaction>
</comment>
<protein>
    <recommendedName>
        <fullName evidence="5 21">Serine/threonine-protein kinase RIO1</fullName>
        <ecNumber evidence="4 21">2.7.11.1</ecNumber>
    </recommendedName>
</protein>
<evidence type="ECO:0000256" key="5">
    <source>
        <dbReference type="ARBA" id="ARBA00016038"/>
    </source>
</evidence>
<dbReference type="AlphaFoldDB" id="A0AAD9RXG7"/>
<proteinExistence type="inferred from homology"/>
<dbReference type="GO" id="GO:0046872">
    <property type="term" value="F:metal ion binding"/>
    <property type="evidence" value="ECO:0007669"/>
    <property type="project" value="UniProtKB-KW"/>
</dbReference>
<comment type="subunit">
    <text evidence="20">Associates with the precursor of the 40S ribosome subunit. Interacts (via its N-terminus) with PRMT5 (via its N-terminus). Interacts with WDR77. Found in a PRMT5 complex composed of PRMT5, WDR77 and RIOK1. Interacts (via its C-terminus) with NCL; this interaction targets NCL for PRTM5 methylation.</text>
</comment>
<dbReference type="InterPro" id="IPR018934">
    <property type="entry name" value="RIO_dom"/>
</dbReference>
<dbReference type="FunFam" id="1.10.510.10:FF:000232">
    <property type="entry name" value="Serine/threonine-protein kinase RIO1"/>
    <property type="match status" value="1"/>
</dbReference>
<keyword evidence="28" id="KW-1185">Reference proteome</keyword>
<feature type="active site" description="4-aspartylphosphate intermediate" evidence="22">
    <location>
        <position position="329"/>
    </location>
</feature>
<keyword evidence="9 21" id="KW-0808">Transferase</keyword>
<evidence type="ECO:0000256" key="14">
    <source>
        <dbReference type="ARBA" id="ARBA00022840"/>
    </source>
</evidence>
<comment type="cofactor">
    <cofactor evidence="1 24">
        <name>Mg(2+)</name>
        <dbReference type="ChEBI" id="CHEBI:18420"/>
    </cofactor>
</comment>
<dbReference type="FunFam" id="3.30.200.20:FF:000148">
    <property type="entry name" value="Serine/threonine-protein kinase RIO1"/>
    <property type="match status" value="1"/>
</dbReference>
<dbReference type="EC" id="2.7.11.1" evidence="4 21"/>
<evidence type="ECO:0000256" key="10">
    <source>
        <dbReference type="ARBA" id="ARBA00022723"/>
    </source>
</evidence>
<evidence type="ECO:0000256" key="6">
    <source>
        <dbReference type="ARBA" id="ARBA00022490"/>
    </source>
</evidence>
<keyword evidence="13" id="KW-0378">Hydrolase</keyword>
<dbReference type="GO" id="GO:0005737">
    <property type="term" value="C:cytoplasm"/>
    <property type="evidence" value="ECO:0007669"/>
    <property type="project" value="UniProtKB-SubCell"/>
</dbReference>
<dbReference type="SMART" id="SM00090">
    <property type="entry name" value="RIO"/>
    <property type="match status" value="1"/>
</dbReference>
<evidence type="ECO:0000256" key="17">
    <source>
        <dbReference type="ARBA" id="ARBA00048679"/>
    </source>
</evidence>
<evidence type="ECO:0000256" key="16">
    <source>
        <dbReference type="ARBA" id="ARBA00047899"/>
    </source>
</evidence>
<dbReference type="InterPro" id="IPR000687">
    <property type="entry name" value="RIO_kinase"/>
</dbReference>
<feature type="domain" description="RIO kinase" evidence="26">
    <location>
        <begin position="139"/>
        <end position="375"/>
    </location>
</feature>
<keyword evidence="15" id="KW-0460">Magnesium</keyword>
<dbReference type="GO" id="GO:0005524">
    <property type="term" value="F:ATP binding"/>
    <property type="evidence" value="ECO:0007669"/>
    <property type="project" value="UniProtKB-KW"/>
</dbReference>
<evidence type="ECO:0000256" key="7">
    <source>
        <dbReference type="ARBA" id="ARBA00022517"/>
    </source>
</evidence>
<feature type="binding site" evidence="24">
    <location>
        <position position="317"/>
    </location>
    <ligand>
        <name>Mg(2+)</name>
        <dbReference type="ChEBI" id="CHEBI:18420"/>
    </ligand>
</feature>
<evidence type="ECO:0000256" key="3">
    <source>
        <dbReference type="ARBA" id="ARBA00009196"/>
    </source>
</evidence>
<feature type="region of interest" description="Disordered" evidence="25">
    <location>
        <begin position="459"/>
        <end position="552"/>
    </location>
</feature>
<evidence type="ECO:0000256" key="25">
    <source>
        <dbReference type="SAM" id="MobiDB-lite"/>
    </source>
</evidence>
<evidence type="ECO:0000256" key="13">
    <source>
        <dbReference type="ARBA" id="ARBA00022801"/>
    </source>
</evidence>
<comment type="caution">
    <text evidence="27">The sequence shown here is derived from an EMBL/GenBank/DDBJ whole genome shotgun (WGS) entry which is preliminary data.</text>
</comment>
<comment type="similarity">
    <text evidence="3 21">Belongs to the protein kinase superfamily. RIO-type Ser/Thr kinase family.</text>
</comment>
<sequence length="552" mass="63968">MSEKYDEGQFSDADETEVPVITSKGTPLYRCALPEEIEELKITESDEEDYFENDSYDWDIHQDNNGQKNIIKNVNGKSTNAQGASNKISNYQPNDKLFRRYANKINIEKYEGPSLPGHAANLLIETDKRFEKDRIRTKDKHDRATVEQVMDPRTRMILFKLLNQGIIAEINGCISTGKEANVYHAISKTGVEFAIKIYKTSILQFKDRDKYVTGEFRFRHGYCRHNPRKMVRTWAEKELRNLIRLQQADVNAPKPILLRSHVLLMDFIGTNGWPSPKLKDVVLTASKPRKLYRECVEIMWKLYNECKLVHADLSEYNMLYHDGSIVIIDVSQSVEHDHPMALEFLRKDCTNITEFFKKNDVGVMSVKALFDFITDPTVTENNMDEYLDTMSDQIIQSTNHEVCPDKEVEEQVFKQAYIPQRLSQVIDIERDIKLAKSGKEDLIYKTLVGLKADLSKPSQKPEIIADKSKKNNEDSDTEEEEESVSSDAEDTEEEQSGEENESKFVNYARPRHESPESKKARKKAIKEQQAEKRKTKVKKHIKKRKEKILKKK</sequence>
<evidence type="ECO:0000256" key="1">
    <source>
        <dbReference type="ARBA" id="ARBA00001946"/>
    </source>
</evidence>
<keyword evidence="10" id="KW-0479">Metal-binding</keyword>
<evidence type="ECO:0000256" key="9">
    <source>
        <dbReference type="ARBA" id="ARBA00022679"/>
    </source>
</evidence>
<feature type="binding site" evidence="23">
    <location>
        <position position="268"/>
    </location>
    <ligand>
        <name>ATP</name>
        <dbReference type="ChEBI" id="CHEBI:30616"/>
    </ligand>
</feature>
<feature type="compositionally biased region" description="Acidic residues" evidence="25">
    <location>
        <begin position="474"/>
        <end position="499"/>
    </location>
</feature>
<evidence type="ECO:0000313" key="27">
    <source>
        <dbReference type="EMBL" id="KAK2587757.1"/>
    </source>
</evidence>
<feature type="binding site" evidence="23">
    <location>
        <position position="196"/>
    </location>
    <ligand>
        <name>ATP</name>
        <dbReference type="ChEBI" id="CHEBI:30616"/>
    </ligand>
</feature>
<evidence type="ECO:0000256" key="18">
    <source>
        <dbReference type="ARBA" id="ARBA00049360"/>
    </source>
</evidence>
<keyword evidence="6" id="KW-0963">Cytoplasm</keyword>
<comment type="catalytic activity">
    <reaction evidence="17 21">
        <text>L-seryl-[protein] + ATP = O-phospho-L-seryl-[protein] + ADP + H(+)</text>
        <dbReference type="Rhea" id="RHEA:17989"/>
        <dbReference type="Rhea" id="RHEA-COMP:9863"/>
        <dbReference type="Rhea" id="RHEA-COMP:11604"/>
        <dbReference type="ChEBI" id="CHEBI:15378"/>
        <dbReference type="ChEBI" id="CHEBI:29999"/>
        <dbReference type="ChEBI" id="CHEBI:30616"/>
        <dbReference type="ChEBI" id="CHEBI:83421"/>
        <dbReference type="ChEBI" id="CHEBI:456216"/>
        <dbReference type="EC" id="2.7.11.1"/>
    </reaction>
</comment>
<dbReference type="Proteomes" id="UP001258017">
    <property type="component" value="Unassembled WGS sequence"/>
</dbReference>
<reference evidence="27" key="1">
    <citation type="submission" date="2021-08" db="EMBL/GenBank/DDBJ databases">
        <authorList>
            <person name="Misof B."/>
            <person name="Oliver O."/>
            <person name="Podsiadlowski L."/>
            <person name="Donath A."/>
            <person name="Peters R."/>
            <person name="Mayer C."/>
            <person name="Rust J."/>
            <person name="Gunkel S."/>
            <person name="Lesny P."/>
            <person name="Martin S."/>
            <person name="Oeyen J.P."/>
            <person name="Petersen M."/>
            <person name="Panagiotis P."/>
            <person name="Wilbrandt J."/>
            <person name="Tanja T."/>
        </authorList>
    </citation>
    <scope>NUCLEOTIDE SEQUENCE</scope>
    <source>
        <strain evidence="27">GBR_01_08_01A</strain>
        <tissue evidence="27">Thorax + abdomen</tissue>
    </source>
</reference>
<feature type="active site" description="Proton acceptor" evidence="22">
    <location>
        <position position="312"/>
    </location>
</feature>
<evidence type="ECO:0000259" key="26">
    <source>
        <dbReference type="SMART" id="SM00090"/>
    </source>
</evidence>
<keyword evidence="7" id="KW-0690">Ribosome biogenesis</keyword>
<organism evidence="27 28">
    <name type="scientific">Odynerus spinipes</name>
    <dbReference type="NCBI Taxonomy" id="1348599"/>
    <lineage>
        <taxon>Eukaryota</taxon>
        <taxon>Metazoa</taxon>
        <taxon>Ecdysozoa</taxon>
        <taxon>Arthropoda</taxon>
        <taxon>Hexapoda</taxon>
        <taxon>Insecta</taxon>
        <taxon>Pterygota</taxon>
        <taxon>Neoptera</taxon>
        <taxon>Endopterygota</taxon>
        <taxon>Hymenoptera</taxon>
        <taxon>Apocrita</taxon>
        <taxon>Aculeata</taxon>
        <taxon>Vespoidea</taxon>
        <taxon>Vespidae</taxon>
        <taxon>Eumeninae</taxon>
        <taxon>Odynerus</taxon>
    </lineage>
</organism>
<dbReference type="InterPro" id="IPR017407">
    <property type="entry name" value="Ser/Thr_kinase_Rio1"/>
</dbReference>
<dbReference type="SUPFAM" id="SSF56112">
    <property type="entry name" value="Protein kinase-like (PK-like)"/>
    <property type="match status" value="1"/>
</dbReference>
<dbReference type="GO" id="GO:0042254">
    <property type="term" value="P:ribosome biogenesis"/>
    <property type="evidence" value="ECO:0007669"/>
    <property type="project" value="UniProtKB-KW"/>
</dbReference>
<dbReference type="CDD" id="cd05147">
    <property type="entry name" value="RIO1_euk"/>
    <property type="match status" value="1"/>
</dbReference>
<name>A0AAD9RXG7_9HYME</name>
<dbReference type="Gene3D" id="1.10.510.10">
    <property type="entry name" value="Transferase(Phosphotransferase) domain 1"/>
    <property type="match status" value="1"/>
</dbReference>
<keyword evidence="8 21" id="KW-0723">Serine/threonine-protein kinase</keyword>
<dbReference type="PROSITE" id="PS01245">
    <property type="entry name" value="RIO1"/>
    <property type="match status" value="1"/>
</dbReference>
<dbReference type="GO" id="GO:0004674">
    <property type="term" value="F:protein serine/threonine kinase activity"/>
    <property type="evidence" value="ECO:0007669"/>
    <property type="project" value="UniProtKB-KW"/>
</dbReference>
<evidence type="ECO:0000256" key="2">
    <source>
        <dbReference type="ARBA" id="ARBA00004496"/>
    </source>
</evidence>
<gene>
    <name evidence="27" type="ORF">KPH14_003865</name>
</gene>
<feature type="compositionally biased region" description="Basic and acidic residues" evidence="25">
    <location>
        <begin position="463"/>
        <end position="473"/>
    </location>
</feature>
<evidence type="ECO:0000256" key="22">
    <source>
        <dbReference type="PIRSR" id="PIRSR038147-1"/>
    </source>
</evidence>
<dbReference type="InterPro" id="IPR018935">
    <property type="entry name" value="RIO_kinase_CS"/>
</dbReference>
<accession>A0AAD9RXG7</accession>
<evidence type="ECO:0000256" key="19">
    <source>
        <dbReference type="ARBA" id="ARBA00057025"/>
    </source>
</evidence>
<evidence type="ECO:0000256" key="24">
    <source>
        <dbReference type="PIRSR" id="PIRSR038147-3"/>
    </source>
</evidence>
<evidence type="ECO:0000256" key="15">
    <source>
        <dbReference type="ARBA" id="ARBA00022842"/>
    </source>
</evidence>
<evidence type="ECO:0000256" key="21">
    <source>
        <dbReference type="PIRNR" id="PIRNR038147"/>
    </source>
</evidence>
<dbReference type="EMBL" id="JAIFRP010000006">
    <property type="protein sequence ID" value="KAK2587757.1"/>
    <property type="molecule type" value="Genomic_DNA"/>
</dbReference>
<comment type="subcellular location">
    <subcellularLocation>
        <location evidence="2">Cytoplasm</location>
    </subcellularLocation>
</comment>
<evidence type="ECO:0000256" key="11">
    <source>
        <dbReference type="ARBA" id="ARBA00022741"/>
    </source>
</evidence>
<keyword evidence="14 21" id="KW-0067">ATP-binding</keyword>
<dbReference type="InterPro" id="IPR051272">
    <property type="entry name" value="RIO-type_Ser/Thr_kinase"/>
</dbReference>
<evidence type="ECO:0000256" key="23">
    <source>
        <dbReference type="PIRSR" id="PIRSR038147-2"/>
    </source>
</evidence>
<feature type="region of interest" description="Disordered" evidence="25">
    <location>
        <begin position="1"/>
        <end position="21"/>
    </location>
</feature>
<dbReference type="GO" id="GO:0016787">
    <property type="term" value="F:hydrolase activity"/>
    <property type="evidence" value="ECO:0007669"/>
    <property type="project" value="UniProtKB-KW"/>
</dbReference>
<dbReference type="Gene3D" id="3.30.200.20">
    <property type="entry name" value="Phosphorylase Kinase, domain 1"/>
    <property type="match status" value="1"/>
</dbReference>
<comment type="catalytic activity">
    <reaction evidence="16 21">
        <text>L-threonyl-[protein] + ATP = O-phospho-L-threonyl-[protein] + ADP + H(+)</text>
        <dbReference type="Rhea" id="RHEA:46608"/>
        <dbReference type="Rhea" id="RHEA-COMP:11060"/>
        <dbReference type="Rhea" id="RHEA-COMP:11605"/>
        <dbReference type="ChEBI" id="CHEBI:15378"/>
        <dbReference type="ChEBI" id="CHEBI:30013"/>
        <dbReference type="ChEBI" id="CHEBI:30616"/>
        <dbReference type="ChEBI" id="CHEBI:61977"/>
        <dbReference type="ChEBI" id="CHEBI:456216"/>
        <dbReference type="EC" id="2.7.11.1"/>
    </reaction>
</comment>
<evidence type="ECO:0000313" key="28">
    <source>
        <dbReference type="Proteomes" id="UP001258017"/>
    </source>
</evidence>
<reference evidence="27" key="2">
    <citation type="journal article" date="2023" name="Commun. Biol.">
        <title>Intrasexual cuticular hydrocarbon dimorphism in a wasp sheds light on hydrocarbon biosynthesis genes in Hymenoptera.</title>
        <authorList>
            <person name="Moris V.C."/>
            <person name="Podsiadlowski L."/>
            <person name="Martin S."/>
            <person name="Oeyen J.P."/>
            <person name="Donath A."/>
            <person name="Petersen M."/>
            <person name="Wilbrandt J."/>
            <person name="Misof B."/>
            <person name="Liedtke D."/>
            <person name="Thamm M."/>
            <person name="Scheiner R."/>
            <person name="Schmitt T."/>
            <person name="Niehuis O."/>
        </authorList>
    </citation>
    <scope>NUCLEOTIDE SEQUENCE</scope>
    <source>
        <strain evidence="27">GBR_01_08_01A</strain>
    </source>
</reference>
<dbReference type="PIRSF" id="PIRSF038147">
    <property type="entry name" value="Ser/Thr_PK_RIO1"/>
    <property type="match status" value="1"/>
</dbReference>
<comment type="function">
    <text evidence="19">Involved in the final steps of cytoplasmic maturation of the 40S ribosomal subunit. Involved in processing of 18S-E pre-rRNA to the mature 18S rRNA. Required for the recycling of NOB1 and PNO1 from the late 40S precursor. The association with the very late 40S subunit intermediate may involve a translation-like checkpoint point cycle preceeding the binding to the 60S ribosomal subunit. Despite the protein kinase domain is proposed to act predominantly as an ATPase. The catalytic activity regulates its dynamic association with the 40S subunit. In addition to its role in ribosomal biogenesis acts as an adapter protein by recruiting NCL/nucleolin the to PRMT5 complex for its symmetrical methylation.</text>
</comment>
<feature type="compositionally biased region" description="Basic residues" evidence="25">
    <location>
        <begin position="533"/>
        <end position="552"/>
    </location>
</feature>
<evidence type="ECO:0000256" key="12">
    <source>
        <dbReference type="ARBA" id="ARBA00022777"/>
    </source>
</evidence>
<keyword evidence="12 21" id="KW-0418">Kinase</keyword>
<dbReference type="Pfam" id="PF01163">
    <property type="entry name" value="RIO1"/>
    <property type="match status" value="1"/>
</dbReference>
<feature type="binding site" evidence="24">
    <location>
        <position position="329"/>
    </location>
    <ligand>
        <name>Mg(2+)</name>
        <dbReference type="ChEBI" id="CHEBI:18420"/>
    </ligand>
</feature>
<evidence type="ECO:0000256" key="8">
    <source>
        <dbReference type="ARBA" id="ARBA00022527"/>
    </source>
</evidence>
<dbReference type="InterPro" id="IPR011009">
    <property type="entry name" value="Kinase-like_dom_sf"/>
</dbReference>